<comment type="cofactor">
    <cofactor evidence="1">
        <name>[4Fe-4S] cluster</name>
        <dbReference type="ChEBI" id="CHEBI:49883"/>
    </cofactor>
</comment>
<evidence type="ECO:0000259" key="12">
    <source>
        <dbReference type="PROSITE" id="PS51186"/>
    </source>
</evidence>
<keyword evidence="6" id="KW-0479">Metal-binding</keyword>
<dbReference type="InterPro" id="IPR016181">
    <property type="entry name" value="Acyl_CoA_acyltransferase"/>
</dbReference>
<keyword evidence="14" id="KW-0808">Transferase</keyword>
<dbReference type="PROSITE" id="PS51186">
    <property type="entry name" value="GNAT"/>
    <property type="match status" value="1"/>
</dbReference>
<evidence type="ECO:0000256" key="4">
    <source>
        <dbReference type="ARBA" id="ARBA00022555"/>
    </source>
</evidence>
<dbReference type="CDD" id="cd01335">
    <property type="entry name" value="Radical_SAM"/>
    <property type="match status" value="1"/>
</dbReference>
<dbReference type="STRING" id="706587.Desti_5343"/>
<evidence type="ECO:0000256" key="11">
    <source>
        <dbReference type="ARBA" id="ARBA00047372"/>
    </source>
</evidence>
<proteinExistence type="inferred from homology"/>
<evidence type="ECO:0000256" key="6">
    <source>
        <dbReference type="ARBA" id="ARBA00022723"/>
    </source>
</evidence>
<keyword evidence="15" id="KW-1185">Reference proteome</keyword>
<dbReference type="AlphaFoldDB" id="I4CEE1"/>
<dbReference type="KEGG" id="dti:Desti_5343"/>
<dbReference type="EMBL" id="CP003360">
    <property type="protein sequence ID" value="AFM27932.1"/>
    <property type="molecule type" value="Genomic_DNA"/>
</dbReference>
<evidence type="ECO:0000313" key="14">
    <source>
        <dbReference type="EMBL" id="AFM27932.1"/>
    </source>
</evidence>
<comment type="similarity">
    <text evidence="3">Belongs to the ELP3 family.</text>
</comment>
<organism evidence="14 15">
    <name type="scientific">Desulfomonile tiedjei (strain ATCC 49306 / DSM 6799 / DCB-1)</name>
    <dbReference type="NCBI Taxonomy" id="706587"/>
    <lineage>
        <taxon>Bacteria</taxon>
        <taxon>Pseudomonadati</taxon>
        <taxon>Thermodesulfobacteriota</taxon>
        <taxon>Desulfomonilia</taxon>
        <taxon>Desulfomonilales</taxon>
        <taxon>Desulfomonilaceae</taxon>
        <taxon>Desulfomonile</taxon>
    </lineage>
</organism>
<gene>
    <name evidence="14" type="ordered locus">Desti_5343</name>
</gene>
<dbReference type="Gene3D" id="3.20.20.70">
    <property type="entry name" value="Aldolase class I"/>
    <property type="match status" value="1"/>
</dbReference>
<keyword evidence="4" id="KW-0820">tRNA-binding</keyword>
<dbReference type="Pfam" id="PF04055">
    <property type="entry name" value="Radical_SAM"/>
    <property type="match status" value="1"/>
</dbReference>
<keyword evidence="8" id="KW-0408">Iron</keyword>
<dbReference type="InterPro" id="IPR058240">
    <property type="entry name" value="rSAM_sf"/>
</dbReference>
<protein>
    <recommendedName>
        <fullName evidence="10">tRNA carboxymethyluridine synthase</fullName>
        <ecNumber evidence="10">2.3.1.311</ecNumber>
    </recommendedName>
</protein>
<dbReference type="Gene3D" id="3.40.630.30">
    <property type="match status" value="1"/>
</dbReference>
<dbReference type="Proteomes" id="UP000006055">
    <property type="component" value="Chromosome"/>
</dbReference>
<evidence type="ECO:0000256" key="3">
    <source>
        <dbReference type="ARBA" id="ARBA00005494"/>
    </source>
</evidence>
<dbReference type="InterPro" id="IPR016779">
    <property type="entry name" value="rSAM_MSMEG0568"/>
</dbReference>
<evidence type="ECO:0000313" key="15">
    <source>
        <dbReference type="Proteomes" id="UP000006055"/>
    </source>
</evidence>
<dbReference type="eggNOG" id="COG2516">
    <property type="taxonomic scope" value="Bacteria"/>
</dbReference>
<dbReference type="NCBIfam" id="NF045502">
    <property type="entry name" value="variant_rSAM"/>
    <property type="match status" value="1"/>
</dbReference>
<dbReference type="GO" id="GO:0046872">
    <property type="term" value="F:metal ion binding"/>
    <property type="evidence" value="ECO:0007669"/>
    <property type="project" value="UniProtKB-KW"/>
</dbReference>
<keyword evidence="9" id="KW-0411">Iron-sulfur</keyword>
<dbReference type="SFLD" id="SFLDS00029">
    <property type="entry name" value="Radical_SAM"/>
    <property type="match status" value="1"/>
</dbReference>
<comment type="pathway">
    <text evidence="2">tRNA modification.</text>
</comment>
<evidence type="ECO:0000256" key="1">
    <source>
        <dbReference type="ARBA" id="ARBA00001966"/>
    </source>
</evidence>
<sequence>MLAHTITEIQSLGVQVAIESQNRKVGAGPAEGGTIILDGIPAHVPCSGNFVSRSPYALRLLDGESWLVKNGELILPATIKRRPRFYDYETQDQVPYSSIALFHGKNCVASTVRQTCIYWNSDKRCQFCGIELSLTAAQTTRIKTPAQLAEVIHKAMELDSASHVVLTTGAFLPSGEEITYLGKCATAIKKVCDLPIHAQFLPPDDASRLHELKRAGVDTAGIHIESFDMGVLARLAPVKSAIGLERYEKAWNWAVDVFGFNQVSSFLLVGLGEQEDSVIEGSEFLADRGVYPFVVPFRPIPGSLMQDCETPNHETMKRLYTSIAGILRKKGLSAARSLAGCVRCGACSALQAYELETRKEFTSRPIVTDDELTVALQIRNDVFVKEQGLFETSDLDENDASSTHIIVEHDDRILGTVRVFPEKGGPNQWIGGRLAVRKKHRDNHVGTLLIQEAMRYVKNRGCTRFTAHIQEQNVRYFSLLGWKAIGPVEIYHGKPHRLMEADLDRV</sequence>
<dbReference type="OrthoDB" id="9147217at2"/>
<dbReference type="eggNOG" id="COG2153">
    <property type="taxonomic scope" value="Bacteria"/>
</dbReference>
<reference evidence="15" key="1">
    <citation type="submission" date="2012-06" db="EMBL/GenBank/DDBJ databases">
        <title>Complete sequence of chromosome of Desulfomonile tiedjei DSM 6799.</title>
        <authorList>
            <person name="Lucas S."/>
            <person name="Copeland A."/>
            <person name="Lapidus A."/>
            <person name="Glavina del Rio T."/>
            <person name="Dalin E."/>
            <person name="Tice H."/>
            <person name="Bruce D."/>
            <person name="Goodwin L."/>
            <person name="Pitluck S."/>
            <person name="Peters L."/>
            <person name="Ovchinnikova G."/>
            <person name="Zeytun A."/>
            <person name="Lu M."/>
            <person name="Kyrpides N."/>
            <person name="Mavromatis K."/>
            <person name="Ivanova N."/>
            <person name="Brettin T."/>
            <person name="Detter J.C."/>
            <person name="Han C."/>
            <person name="Larimer F."/>
            <person name="Land M."/>
            <person name="Hauser L."/>
            <person name="Markowitz V."/>
            <person name="Cheng J.-F."/>
            <person name="Hugenholtz P."/>
            <person name="Woyke T."/>
            <person name="Wu D."/>
            <person name="Spring S."/>
            <person name="Schroeder M."/>
            <person name="Brambilla E."/>
            <person name="Klenk H.-P."/>
            <person name="Eisen J.A."/>
        </authorList>
    </citation>
    <scope>NUCLEOTIDE SEQUENCE [LARGE SCALE GENOMIC DNA]</scope>
    <source>
        <strain evidence="15">ATCC 49306 / DSM 6799 / DCB-1</strain>
    </source>
</reference>
<evidence type="ECO:0000256" key="5">
    <source>
        <dbReference type="ARBA" id="ARBA00022691"/>
    </source>
</evidence>
<dbReference type="NCBIfam" id="TIGR04043">
    <property type="entry name" value="rSAM_MSMEG_0568"/>
    <property type="match status" value="1"/>
</dbReference>
<dbReference type="SUPFAM" id="SSF55729">
    <property type="entry name" value="Acyl-CoA N-acyltransferases (Nat)"/>
    <property type="match status" value="1"/>
</dbReference>
<keyword evidence="7" id="KW-0694">RNA-binding</keyword>
<dbReference type="InterPro" id="IPR007197">
    <property type="entry name" value="rSAM"/>
</dbReference>
<name>I4CEE1_DESTA</name>
<dbReference type="InterPro" id="IPR013785">
    <property type="entry name" value="Aldolase_TIM"/>
</dbReference>
<dbReference type="Pfam" id="PF00583">
    <property type="entry name" value="Acetyltransf_1"/>
    <property type="match status" value="1"/>
</dbReference>
<dbReference type="RefSeq" id="WP_014813031.1">
    <property type="nucleotide sequence ID" value="NC_018025.1"/>
</dbReference>
<dbReference type="SUPFAM" id="SSF102114">
    <property type="entry name" value="Radical SAM enzymes"/>
    <property type="match status" value="1"/>
</dbReference>
<comment type="catalytic activity">
    <reaction evidence="11">
        <text>uridine(34) in tRNA + acetyl-CoA + S-adenosyl-L-methionine + H2O = 5-(carboxymethyl)uridine(34) in tRNA + 5'-deoxyadenosine + L-methionine + CoA + 2 H(+)</text>
        <dbReference type="Rhea" id="RHEA:61020"/>
        <dbReference type="Rhea" id="RHEA-COMP:10407"/>
        <dbReference type="Rhea" id="RHEA-COMP:11727"/>
        <dbReference type="ChEBI" id="CHEBI:15377"/>
        <dbReference type="ChEBI" id="CHEBI:15378"/>
        <dbReference type="ChEBI" id="CHEBI:17319"/>
        <dbReference type="ChEBI" id="CHEBI:57287"/>
        <dbReference type="ChEBI" id="CHEBI:57288"/>
        <dbReference type="ChEBI" id="CHEBI:57844"/>
        <dbReference type="ChEBI" id="CHEBI:59789"/>
        <dbReference type="ChEBI" id="CHEBI:65315"/>
        <dbReference type="ChEBI" id="CHEBI:74882"/>
        <dbReference type="EC" id="2.3.1.311"/>
    </reaction>
    <physiologicalReaction direction="left-to-right" evidence="11">
        <dbReference type="Rhea" id="RHEA:61021"/>
    </physiologicalReaction>
</comment>
<dbReference type="SMART" id="SM00729">
    <property type="entry name" value="Elp3"/>
    <property type="match status" value="1"/>
</dbReference>
<dbReference type="InterPro" id="IPR006638">
    <property type="entry name" value="Elp3/MiaA/NifB-like_rSAM"/>
</dbReference>
<evidence type="ECO:0000256" key="10">
    <source>
        <dbReference type="ARBA" id="ARBA00044771"/>
    </source>
</evidence>
<evidence type="ECO:0000256" key="8">
    <source>
        <dbReference type="ARBA" id="ARBA00023004"/>
    </source>
</evidence>
<dbReference type="InterPro" id="IPR000182">
    <property type="entry name" value="GNAT_dom"/>
</dbReference>
<feature type="domain" description="Radical SAM core" evidence="13">
    <location>
        <begin position="100"/>
        <end position="333"/>
    </location>
</feature>
<feature type="domain" description="N-acetyltransferase" evidence="12">
    <location>
        <begin position="361"/>
        <end position="504"/>
    </location>
</feature>
<evidence type="ECO:0000256" key="2">
    <source>
        <dbReference type="ARBA" id="ARBA00005217"/>
    </source>
</evidence>
<dbReference type="EC" id="2.3.1.311" evidence="10"/>
<evidence type="ECO:0000259" key="13">
    <source>
        <dbReference type="PROSITE" id="PS51918"/>
    </source>
</evidence>
<evidence type="ECO:0000256" key="7">
    <source>
        <dbReference type="ARBA" id="ARBA00022884"/>
    </source>
</evidence>
<dbReference type="PROSITE" id="PS51918">
    <property type="entry name" value="RADICAL_SAM"/>
    <property type="match status" value="1"/>
</dbReference>
<dbReference type="HOGENOM" id="CLU_041526_0_0_7"/>
<dbReference type="CDD" id="cd04301">
    <property type="entry name" value="NAT_SF"/>
    <property type="match status" value="1"/>
</dbReference>
<keyword evidence="5" id="KW-0949">S-adenosyl-L-methionine</keyword>
<dbReference type="SFLD" id="SFLDG01107">
    <property type="entry name" value="Uncharacterised_Radical_SAM_Su"/>
    <property type="match status" value="1"/>
</dbReference>
<dbReference type="NCBIfam" id="TIGR04045">
    <property type="entry name" value="MSMEG_0567_GNAT"/>
    <property type="match status" value="1"/>
</dbReference>
<accession>I4CEE1</accession>
<dbReference type="GO" id="GO:0051536">
    <property type="term" value="F:iron-sulfur cluster binding"/>
    <property type="evidence" value="ECO:0007669"/>
    <property type="project" value="UniProtKB-KW"/>
</dbReference>
<evidence type="ECO:0000256" key="9">
    <source>
        <dbReference type="ARBA" id="ARBA00023014"/>
    </source>
</evidence>
<dbReference type="InterPro" id="IPR024035">
    <property type="entry name" value="MSMEG_0567_GNAT"/>
</dbReference>
<dbReference type="GO" id="GO:0000049">
    <property type="term" value="F:tRNA binding"/>
    <property type="evidence" value="ECO:0007669"/>
    <property type="project" value="UniProtKB-KW"/>
</dbReference>
<dbReference type="GO" id="GO:0106261">
    <property type="term" value="F:tRNA uridine(34) acetyltransferase activity"/>
    <property type="evidence" value="ECO:0007669"/>
    <property type="project" value="UniProtKB-EC"/>
</dbReference>
<dbReference type="PATRIC" id="fig|706587.4.peg.6017"/>